<dbReference type="GO" id="GO:0035091">
    <property type="term" value="F:phosphatidylinositol binding"/>
    <property type="evidence" value="ECO:0007669"/>
    <property type="project" value="TreeGrafter"/>
</dbReference>
<organism evidence="3 4">
    <name type="scientific">Serinus canaria</name>
    <name type="common">Island canary</name>
    <name type="synonym">Fringilla canaria</name>
    <dbReference type="NCBI Taxonomy" id="9135"/>
    <lineage>
        <taxon>Eukaryota</taxon>
        <taxon>Metazoa</taxon>
        <taxon>Chordata</taxon>
        <taxon>Craniata</taxon>
        <taxon>Vertebrata</taxon>
        <taxon>Euteleostomi</taxon>
        <taxon>Archelosauria</taxon>
        <taxon>Archosauria</taxon>
        <taxon>Dinosauria</taxon>
        <taxon>Saurischia</taxon>
        <taxon>Theropoda</taxon>
        <taxon>Coelurosauria</taxon>
        <taxon>Aves</taxon>
        <taxon>Neognathae</taxon>
        <taxon>Neoaves</taxon>
        <taxon>Telluraves</taxon>
        <taxon>Australaves</taxon>
        <taxon>Passeriformes</taxon>
        <taxon>Passeroidea</taxon>
        <taxon>Fringillidae</taxon>
        <taxon>Carduelinae</taxon>
        <taxon>Serinus</taxon>
    </lineage>
</organism>
<dbReference type="AlphaFoldDB" id="A0A8C9MVW9"/>
<keyword evidence="1" id="KW-0812">Transmembrane</keyword>
<feature type="transmembrane region" description="Helical" evidence="1">
    <location>
        <begin position="147"/>
        <end position="166"/>
    </location>
</feature>
<dbReference type="GO" id="GO:0005829">
    <property type="term" value="C:cytosol"/>
    <property type="evidence" value="ECO:0007669"/>
    <property type="project" value="GOC"/>
</dbReference>
<dbReference type="GeneTree" id="ENSGT00940000155798"/>
<accession>A0A8C9MVW9</accession>
<dbReference type="InterPro" id="IPR015404">
    <property type="entry name" value="Vps5_C"/>
</dbReference>
<evidence type="ECO:0000259" key="2">
    <source>
        <dbReference type="Pfam" id="PF09325"/>
    </source>
</evidence>
<keyword evidence="1" id="KW-0472">Membrane</keyword>
<dbReference type="GO" id="GO:0034498">
    <property type="term" value="P:early endosome to Golgi transport"/>
    <property type="evidence" value="ECO:0007669"/>
    <property type="project" value="TreeGrafter"/>
</dbReference>
<keyword evidence="4" id="KW-1185">Reference proteome</keyword>
<proteinExistence type="predicted"/>
<dbReference type="Proteomes" id="UP000694409">
    <property type="component" value="Unassembled WGS sequence"/>
</dbReference>
<sequence length="202" mass="23448">LSDKEELVLHCIGCHSCISELSANTAAFAKSTIVLGNSEDCTALSRTFSQLAEVEEKIDQLHQNQFFSDFYVFSELLGDYVRLIAGVFDHQMKSWQKWQDAQVTLQKKGETEAKLQLANRPDKLQQAKDYIKKVMLSSINIILSARLFLLIHSPLLSHFIHFFFFYKSRISDFPYLLTFFFFLLYKLIKYWEAFLPEAKPIA</sequence>
<keyword evidence="1" id="KW-1133">Transmembrane helix</keyword>
<dbReference type="PANTHER" id="PTHR10555:SF31">
    <property type="entry name" value="SORTING NEXIN-2"/>
    <property type="match status" value="1"/>
</dbReference>
<dbReference type="Gene3D" id="1.20.1270.60">
    <property type="entry name" value="Arfaptin homology (AH) domain/BAR domain"/>
    <property type="match status" value="1"/>
</dbReference>
<evidence type="ECO:0000256" key="1">
    <source>
        <dbReference type="SAM" id="Phobius"/>
    </source>
</evidence>
<evidence type="ECO:0000313" key="4">
    <source>
        <dbReference type="Proteomes" id="UP000694409"/>
    </source>
</evidence>
<reference evidence="3" key="2">
    <citation type="submission" date="2025-09" db="UniProtKB">
        <authorList>
            <consortium name="Ensembl"/>
        </authorList>
    </citation>
    <scope>IDENTIFICATION</scope>
</reference>
<feature type="transmembrane region" description="Helical" evidence="1">
    <location>
        <begin position="173"/>
        <end position="191"/>
    </location>
</feature>
<feature type="domain" description="Sorting nexin/Vps5-like C-terminal" evidence="2">
    <location>
        <begin position="19"/>
        <end position="134"/>
    </location>
</feature>
<dbReference type="GO" id="GO:0010008">
    <property type="term" value="C:endosome membrane"/>
    <property type="evidence" value="ECO:0007669"/>
    <property type="project" value="TreeGrafter"/>
</dbReference>
<dbReference type="InterPro" id="IPR027267">
    <property type="entry name" value="AH/BAR_dom_sf"/>
</dbReference>
<name>A0A8C9MVW9_SERCA</name>
<reference evidence="3" key="1">
    <citation type="submission" date="2025-08" db="UniProtKB">
        <authorList>
            <consortium name="Ensembl"/>
        </authorList>
    </citation>
    <scope>IDENTIFICATION</scope>
</reference>
<evidence type="ECO:0000313" key="3">
    <source>
        <dbReference type="Ensembl" id="ENSSCAP00000009723.1"/>
    </source>
</evidence>
<protein>
    <recommendedName>
        <fullName evidence="2">Sorting nexin/Vps5-like C-terminal domain-containing protein</fullName>
    </recommendedName>
</protein>
<dbReference type="PANTHER" id="PTHR10555">
    <property type="entry name" value="SORTING NEXIN"/>
    <property type="match status" value="1"/>
</dbReference>
<dbReference type="Pfam" id="PF09325">
    <property type="entry name" value="Vps5"/>
    <property type="match status" value="1"/>
</dbReference>
<dbReference type="Ensembl" id="ENSSCAT00000010988.1">
    <property type="protein sequence ID" value="ENSSCAP00000009723.1"/>
    <property type="gene ID" value="ENSSCAG00000007402.1"/>
</dbReference>